<keyword evidence="6" id="KW-0479">Metal-binding</keyword>
<keyword evidence="7" id="KW-0255">Endonuclease</keyword>
<dbReference type="GO" id="GO:0008897">
    <property type="term" value="F:holo-[acyl-carrier-protein] synthase activity"/>
    <property type="evidence" value="ECO:0007669"/>
    <property type="project" value="InterPro"/>
</dbReference>
<dbReference type="GO" id="GO:0004519">
    <property type="term" value="F:endonuclease activity"/>
    <property type="evidence" value="ECO:0007669"/>
    <property type="project" value="UniProtKB-KW"/>
</dbReference>
<gene>
    <name evidence="15" type="ORF">Vbra_21063</name>
</gene>
<dbReference type="Proteomes" id="UP000041254">
    <property type="component" value="Unassembled WGS sequence"/>
</dbReference>
<accession>A0A0G4EXT6</accession>
<dbReference type="InterPro" id="IPR004568">
    <property type="entry name" value="Ppantetheine-prot_Trfase_dom"/>
</dbReference>
<dbReference type="InParanoid" id="A0A0G4EXT6"/>
<keyword evidence="13" id="KW-0275">Fatty acid biosynthesis</keyword>
<sequence>MGEGDLHRRRFWRCNVAKKVAGGVVLLSSFIRPANGLSLSFIFRPLQDGWRRRSPTSHHVSPGVPRLRRAPARLRSRIVAMEARGKGIDLLESIALSDDAEEAPNHSVHRIADRGAVHEAPMESHMGDEEVEESEPIDLAAAGEGEITLTNSQREIALDMGLLERQIKHIRDIIGVSAFDIGVELVDNQRMQHLNRDFRAKDRPTDILSFRCFDDIEPGSLPKVTSAEDLDLGDIFISAEYVQERCDEDRAEMEAQLEDNGEFVSTERGVSGAMAKTFTVRERLPLLVIHGILHLLGYDDQSDSDWSMMVNREEQVIKQYSETPMGPKSSKAGTYVVGVGTDIVFIPRVKRALSRAEERFTRRIFTAREHYIYRQFRKTRKDRRNLTDDEWLELAASFVAKRFATKEAVSKALGVGLRIIHPNGLRLKDIEVLNRPSGQPYVELLNEGRRKGMAMGVVDVAVSQADEKEYAVAFATATGST</sequence>
<dbReference type="GO" id="GO:0004222">
    <property type="term" value="F:metalloendopeptidase activity"/>
    <property type="evidence" value="ECO:0007669"/>
    <property type="project" value="InterPro"/>
</dbReference>
<evidence type="ECO:0000256" key="9">
    <source>
        <dbReference type="ARBA" id="ARBA00022832"/>
    </source>
</evidence>
<evidence type="ECO:0000256" key="12">
    <source>
        <dbReference type="ARBA" id="ARBA00023098"/>
    </source>
</evidence>
<evidence type="ECO:0000256" key="6">
    <source>
        <dbReference type="ARBA" id="ARBA00022723"/>
    </source>
</evidence>
<dbReference type="InterPro" id="IPR037143">
    <property type="entry name" value="4-PPantetheinyl_Trfase_dom_sf"/>
</dbReference>
<proteinExistence type="inferred from homology"/>
<dbReference type="STRING" id="1169540.A0A0G4EXT6"/>
<dbReference type="Pfam" id="PF01648">
    <property type="entry name" value="ACPS"/>
    <property type="match status" value="1"/>
</dbReference>
<dbReference type="PROSITE" id="PS01306">
    <property type="entry name" value="UPF0054"/>
    <property type="match status" value="1"/>
</dbReference>
<dbReference type="InterPro" id="IPR020549">
    <property type="entry name" value="YbeY_CS"/>
</dbReference>
<dbReference type="NCBIfam" id="TIGR00043">
    <property type="entry name" value="rRNA maturation RNase YbeY"/>
    <property type="match status" value="1"/>
</dbReference>
<keyword evidence="10" id="KW-0862">Zinc</keyword>
<evidence type="ECO:0000256" key="3">
    <source>
        <dbReference type="ARBA" id="ARBA00022516"/>
    </source>
</evidence>
<evidence type="ECO:0000256" key="7">
    <source>
        <dbReference type="ARBA" id="ARBA00022759"/>
    </source>
</evidence>
<keyword evidence="4" id="KW-0808">Transferase</keyword>
<keyword evidence="11" id="KW-0460">Magnesium</keyword>
<evidence type="ECO:0000256" key="13">
    <source>
        <dbReference type="ARBA" id="ARBA00023160"/>
    </source>
</evidence>
<dbReference type="GO" id="GO:0000287">
    <property type="term" value="F:magnesium ion binding"/>
    <property type="evidence" value="ECO:0007669"/>
    <property type="project" value="InterPro"/>
</dbReference>
<dbReference type="Gene3D" id="3.90.470.20">
    <property type="entry name" value="4'-phosphopantetheinyl transferase domain"/>
    <property type="match status" value="1"/>
</dbReference>
<dbReference type="HAMAP" id="MF_00101">
    <property type="entry name" value="AcpS"/>
    <property type="match status" value="1"/>
</dbReference>
<dbReference type="OrthoDB" id="15433at2759"/>
<dbReference type="Gene3D" id="3.40.390.30">
    <property type="entry name" value="Metalloproteases ('zincins'), catalytic domain"/>
    <property type="match status" value="1"/>
</dbReference>
<keyword evidence="8" id="KW-0378">Hydrolase</keyword>
<reference evidence="15 16" key="1">
    <citation type="submission" date="2014-11" db="EMBL/GenBank/DDBJ databases">
        <authorList>
            <person name="Zhu J."/>
            <person name="Qi W."/>
            <person name="Song R."/>
        </authorList>
    </citation>
    <scope>NUCLEOTIDE SEQUENCE [LARGE SCALE GENOMIC DNA]</scope>
</reference>
<dbReference type="PhylomeDB" id="A0A0G4EXT6"/>
<dbReference type="NCBIfam" id="TIGR00516">
    <property type="entry name" value="acpS"/>
    <property type="match status" value="1"/>
</dbReference>
<dbReference type="GO" id="GO:0006364">
    <property type="term" value="P:rRNA processing"/>
    <property type="evidence" value="ECO:0007669"/>
    <property type="project" value="InterPro"/>
</dbReference>
<dbReference type="NCBIfam" id="TIGR00556">
    <property type="entry name" value="pantethn_trn"/>
    <property type="match status" value="1"/>
</dbReference>
<dbReference type="InterPro" id="IPR002582">
    <property type="entry name" value="ACPS"/>
</dbReference>
<keyword evidence="12" id="KW-0443">Lipid metabolism</keyword>
<keyword evidence="5" id="KW-0540">Nuclease</keyword>
<keyword evidence="9" id="KW-0276">Fatty acid metabolism</keyword>
<dbReference type="EMBL" id="CDMY01000336">
    <property type="protein sequence ID" value="CEM03215.1"/>
    <property type="molecule type" value="Genomic_DNA"/>
</dbReference>
<organism evidence="15 16">
    <name type="scientific">Vitrella brassicaformis (strain CCMP3155)</name>
    <dbReference type="NCBI Taxonomy" id="1169540"/>
    <lineage>
        <taxon>Eukaryota</taxon>
        <taxon>Sar</taxon>
        <taxon>Alveolata</taxon>
        <taxon>Colpodellida</taxon>
        <taxon>Vitrellaceae</taxon>
        <taxon>Vitrella</taxon>
    </lineage>
</organism>
<dbReference type="AlphaFoldDB" id="A0A0G4EXT6"/>
<evidence type="ECO:0000313" key="16">
    <source>
        <dbReference type="Proteomes" id="UP000041254"/>
    </source>
</evidence>
<name>A0A0G4EXT6_VITBC</name>
<dbReference type="VEuPathDB" id="CryptoDB:Vbra_21063"/>
<evidence type="ECO:0000256" key="1">
    <source>
        <dbReference type="ARBA" id="ARBA00001947"/>
    </source>
</evidence>
<dbReference type="InterPro" id="IPR023091">
    <property type="entry name" value="MetalPrtase_cat_dom_sf_prd"/>
</dbReference>
<comment type="similarity">
    <text evidence="2">Belongs to the endoribonuclease YbeY family.</text>
</comment>
<dbReference type="HAMAP" id="MF_00009">
    <property type="entry name" value="Endoribonucl_YbeY"/>
    <property type="match status" value="1"/>
</dbReference>
<evidence type="ECO:0000256" key="10">
    <source>
        <dbReference type="ARBA" id="ARBA00022833"/>
    </source>
</evidence>
<dbReference type="PANTHER" id="PTHR46986">
    <property type="entry name" value="ENDORIBONUCLEASE YBEY, CHLOROPLASTIC"/>
    <property type="match status" value="1"/>
</dbReference>
<keyword evidence="16" id="KW-1185">Reference proteome</keyword>
<evidence type="ECO:0000256" key="8">
    <source>
        <dbReference type="ARBA" id="ARBA00022801"/>
    </source>
</evidence>
<dbReference type="GO" id="GO:0006633">
    <property type="term" value="P:fatty acid biosynthetic process"/>
    <property type="evidence" value="ECO:0007669"/>
    <property type="project" value="UniProtKB-KW"/>
</dbReference>
<evidence type="ECO:0000259" key="14">
    <source>
        <dbReference type="Pfam" id="PF01648"/>
    </source>
</evidence>
<dbReference type="SUPFAM" id="SSF56214">
    <property type="entry name" value="4'-phosphopantetheinyl transferase"/>
    <property type="match status" value="1"/>
</dbReference>
<evidence type="ECO:0000313" key="15">
    <source>
        <dbReference type="EMBL" id="CEM03215.1"/>
    </source>
</evidence>
<evidence type="ECO:0000256" key="11">
    <source>
        <dbReference type="ARBA" id="ARBA00022842"/>
    </source>
</evidence>
<comment type="cofactor">
    <cofactor evidence="1">
        <name>Zn(2+)</name>
        <dbReference type="ChEBI" id="CHEBI:29105"/>
    </cofactor>
</comment>
<feature type="domain" description="4'-phosphopantetheinyl transferase" evidence="14">
    <location>
        <begin position="338"/>
        <end position="473"/>
    </location>
</feature>
<keyword evidence="3" id="KW-0444">Lipid biosynthesis</keyword>
<evidence type="ECO:0000256" key="4">
    <source>
        <dbReference type="ARBA" id="ARBA00022679"/>
    </source>
</evidence>
<dbReference type="OMA" id="HADCQAD"/>
<dbReference type="InterPro" id="IPR008278">
    <property type="entry name" value="4-PPantetheinyl_Trfase_dom"/>
</dbReference>
<dbReference type="FunCoup" id="A0A0G4EXT6">
    <property type="interactions" value="4"/>
</dbReference>
<dbReference type="Pfam" id="PF02130">
    <property type="entry name" value="YbeY"/>
    <property type="match status" value="1"/>
</dbReference>
<dbReference type="SUPFAM" id="SSF55486">
    <property type="entry name" value="Metalloproteases ('zincins'), catalytic domain"/>
    <property type="match status" value="1"/>
</dbReference>
<protein>
    <recommendedName>
        <fullName evidence="14">4'-phosphopantetheinyl transferase domain-containing protein</fullName>
    </recommendedName>
</protein>
<dbReference type="PANTHER" id="PTHR46986:SF1">
    <property type="entry name" value="ENDORIBONUCLEASE YBEY, CHLOROPLASTIC"/>
    <property type="match status" value="1"/>
</dbReference>
<evidence type="ECO:0000256" key="5">
    <source>
        <dbReference type="ARBA" id="ARBA00022722"/>
    </source>
</evidence>
<dbReference type="InterPro" id="IPR002036">
    <property type="entry name" value="YbeY"/>
</dbReference>
<evidence type="ECO:0000256" key="2">
    <source>
        <dbReference type="ARBA" id="ARBA00010875"/>
    </source>
</evidence>